<gene>
    <name evidence="1" type="ORF">STRCR_0800</name>
</gene>
<dbReference type="OrthoDB" id="2232266at2"/>
<evidence type="ECO:0008006" key="3">
    <source>
        <dbReference type="Google" id="ProtNLM"/>
    </source>
</evidence>
<dbReference type="STRING" id="873449.STRCR_0800"/>
<reference evidence="1" key="1">
    <citation type="submission" date="2011-07" db="EMBL/GenBank/DDBJ databases">
        <authorList>
            <person name="Stanhope M.J."/>
            <person name="Durkin A.S."/>
            <person name="Hostetler J."/>
            <person name="Kim M."/>
            <person name="Radune D."/>
            <person name="Singh I."/>
            <person name="Town C.D."/>
        </authorList>
    </citation>
    <scope>NUCLEOTIDE SEQUENCE [LARGE SCALE GENOMIC DNA]</scope>
    <source>
        <strain evidence="1">HS-6</strain>
    </source>
</reference>
<comment type="caution">
    <text evidence="1">The sequence shown here is derived from an EMBL/GenBank/DDBJ whole genome shotgun (WGS) entry which is preliminary data.</text>
</comment>
<dbReference type="AlphaFoldDB" id="G5JRU2"/>
<protein>
    <recommendedName>
        <fullName evidence="3">Cell division protein ZapA</fullName>
    </recommendedName>
</protein>
<proteinExistence type="predicted"/>
<sequence length="102" mass="11742">MTKTKNRYKFIFGQKPLTLTTDKDNLFMEEVERVAREKYDSIKEALPTADDETVAILMAINSLSTQLSREIEFDKKEAELDALRKKTLTNIKGRKVSKTQGE</sequence>
<evidence type="ECO:0000313" key="1">
    <source>
        <dbReference type="EMBL" id="EHI74171.1"/>
    </source>
</evidence>
<dbReference type="EMBL" id="AEUV02000002">
    <property type="protein sequence ID" value="EHI74171.1"/>
    <property type="molecule type" value="Genomic_DNA"/>
</dbReference>
<dbReference type="Proteomes" id="UP000004322">
    <property type="component" value="Unassembled WGS sequence"/>
</dbReference>
<keyword evidence="2" id="KW-1185">Reference proteome</keyword>
<evidence type="ECO:0000313" key="2">
    <source>
        <dbReference type="Proteomes" id="UP000004322"/>
    </source>
</evidence>
<name>G5JRU2_STRCG</name>
<organism evidence="1 2">
    <name type="scientific">Streptococcus criceti HS-6</name>
    <dbReference type="NCBI Taxonomy" id="873449"/>
    <lineage>
        <taxon>Bacteria</taxon>
        <taxon>Bacillati</taxon>
        <taxon>Bacillota</taxon>
        <taxon>Bacilli</taxon>
        <taxon>Lactobacillales</taxon>
        <taxon>Streptococcaceae</taxon>
        <taxon>Streptococcus</taxon>
    </lineage>
</organism>
<accession>G5JRU2</accession>
<dbReference type="RefSeq" id="WP_004227048.1">
    <property type="nucleotide sequence ID" value="NZ_AEUV02000002.1"/>
</dbReference>